<reference evidence="1" key="1">
    <citation type="submission" date="2007-07" db="EMBL/GenBank/DDBJ databases">
        <title>PCAP assembly of the Caenorhabditis remanei genome.</title>
        <authorList>
            <consortium name="The Caenorhabditis remanei Sequencing Consortium"/>
            <person name="Wilson R.K."/>
        </authorList>
    </citation>
    <scope>NUCLEOTIDE SEQUENCE [LARGE SCALE GENOMIC DNA]</scope>
    <source>
        <strain evidence="1">PB4641</strain>
    </source>
</reference>
<dbReference type="CTD" id="9809854"/>
<dbReference type="AlphaFoldDB" id="E3MA62"/>
<dbReference type="InParanoid" id="E3MA62"/>
<organism evidence="2">
    <name type="scientific">Caenorhabditis remanei</name>
    <name type="common">Caenorhabditis vulgaris</name>
    <dbReference type="NCBI Taxonomy" id="31234"/>
    <lineage>
        <taxon>Eukaryota</taxon>
        <taxon>Metazoa</taxon>
        <taxon>Ecdysozoa</taxon>
        <taxon>Nematoda</taxon>
        <taxon>Chromadorea</taxon>
        <taxon>Rhabditida</taxon>
        <taxon>Rhabditina</taxon>
        <taxon>Rhabditomorpha</taxon>
        <taxon>Rhabditoidea</taxon>
        <taxon>Rhabditidae</taxon>
        <taxon>Peloderinae</taxon>
        <taxon>Caenorhabditis</taxon>
    </lineage>
</organism>
<proteinExistence type="predicted"/>
<protein>
    <submittedName>
        <fullName evidence="1">Uncharacterized protein</fullName>
    </submittedName>
</protein>
<evidence type="ECO:0000313" key="2">
    <source>
        <dbReference type="Proteomes" id="UP000008281"/>
    </source>
</evidence>
<dbReference type="HOGENOM" id="CLU_2724630_0_0_1"/>
<dbReference type="RefSeq" id="XP_003106904.2">
    <property type="nucleotide sequence ID" value="XM_003106856.2"/>
</dbReference>
<dbReference type="Proteomes" id="UP000008281">
    <property type="component" value="Unassembled WGS sequence"/>
</dbReference>
<gene>
    <name evidence="1" type="ORF">CRE_17105</name>
</gene>
<keyword evidence="2" id="KW-1185">Reference proteome</keyword>
<sequence>MIVGFYDQKFKLLMKAMNNKLQFDGFENKKLAGANNGAANQRTEPLSSGNGSIIKQLYNLQNFGKESPKQLL</sequence>
<name>E3MA62_CAERE</name>
<dbReference type="KEGG" id="crq:GCK72_022211"/>
<evidence type="ECO:0000313" key="1">
    <source>
        <dbReference type="EMBL" id="EFO96744.1"/>
    </source>
</evidence>
<dbReference type="GeneID" id="9809854"/>
<accession>E3MA62</accession>
<dbReference type="EMBL" id="DS268431">
    <property type="protein sequence ID" value="EFO96744.1"/>
    <property type="molecule type" value="Genomic_DNA"/>
</dbReference>